<accession>R0M3M2</accession>
<gene>
    <name evidence="2" type="ORF">Anapl_14978</name>
</gene>
<dbReference type="Proteomes" id="UP000296049">
    <property type="component" value="Unassembled WGS sequence"/>
</dbReference>
<evidence type="ECO:0000313" key="3">
    <source>
        <dbReference type="Proteomes" id="UP000296049"/>
    </source>
</evidence>
<dbReference type="AlphaFoldDB" id="R0M3M2"/>
<organism evidence="2 3">
    <name type="scientific">Anas platyrhynchos</name>
    <name type="common">Mallard</name>
    <name type="synonym">Anas boschas</name>
    <dbReference type="NCBI Taxonomy" id="8839"/>
    <lineage>
        <taxon>Eukaryota</taxon>
        <taxon>Metazoa</taxon>
        <taxon>Chordata</taxon>
        <taxon>Craniata</taxon>
        <taxon>Vertebrata</taxon>
        <taxon>Euteleostomi</taxon>
        <taxon>Archelosauria</taxon>
        <taxon>Archosauria</taxon>
        <taxon>Dinosauria</taxon>
        <taxon>Saurischia</taxon>
        <taxon>Theropoda</taxon>
        <taxon>Coelurosauria</taxon>
        <taxon>Aves</taxon>
        <taxon>Neognathae</taxon>
        <taxon>Galloanserae</taxon>
        <taxon>Anseriformes</taxon>
        <taxon>Anatidae</taxon>
        <taxon>Anatinae</taxon>
        <taxon>Anas</taxon>
    </lineage>
</organism>
<name>R0M3M2_ANAPL</name>
<evidence type="ECO:0000313" key="2">
    <source>
        <dbReference type="EMBL" id="EOB08710.1"/>
    </source>
</evidence>
<reference evidence="3" key="1">
    <citation type="journal article" date="2013" name="Nat. Genet.">
        <title>The duck genome and transcriptome provide insight into an avian influenza virus reservoir species.</title>
        <authorList>
            <person name="Huang Y."/>
            <person name="Li Y."/>
            <person name="Burt D.W."/>
            <person name="Chen H."/>
            <person name="Zhang Y."/>
            <person name="Qian W."/>
            <person name="Kim H."/>
            <person name="Gan S."/>
            <person name="Zhao Y."/>
            <person name="Li J."/>
            <person name="Yi K."/>
            <person name="Feng H."/>
            <person name="Zhu P."/>
            <person name="Li B."/>
            <person name="Liu Q."/>
            <person name="Fairley S."/>
            <person name="Magor K.E."/>
            <person name="Du Z."/>
            <person name="Hu X."/>
            <person name="Goodman L."/>
            <person name="Tafer H."/>
            <person name="Vignal A."/>
            <person name="Lee T."/>
            <person name="Kim K.W."/>
            <person name="Sheng Z."/>
            <person name="An Y."/>
            <person name="Searle S."/>
            <person name="Herrero J."/>
            <person name="Groenen M.A."/>
            <person name="Crooijmans R.P."/>
            <person name="Faraut T."/>
            <person name="Cai Q."/>
            <person name="Webster R.G."/>
            <person name="Aldridge J.R."/>
            <person name="Warren W.C."/>
            <person name="Bartschat S."/>
            <person name="Kehr S."/>
            <person name="Marz M."/>
            <person name="Stadler P.F."/>
            <person name="Smith J."/>
            <person name="Kraus R.H."/>
            <person name="Zhao Y."/>
            <person name="Ren L."/>
            <person name="Fei J."/>
            <person name="Morisson M."/>
            <person name="Kaiser P."/>
            <person name="Griffin D.K."/>
            <person name="Rao M."/>
            <person name="Pitel F."/>
            <person name="Wang J."/>
            <person name="Li N."/>
        </authorList>
    </citation>
    <scope>NUCLEOTIDE SEQUENCE [LARGE SCALE GENOMIC DNA]</scope>
</reference>
<proteinExistence type="predicted"/>
<keyword evidence="3" id="KW-1185">Reference proteome</keyword>
<dbReference type="EMBL" id="KB742430">
    <property type="protein sequence ID" value="EOB08710.1"/>
    <property type="molecule type" value="Genomic_DNA"/>
</dbReference>
<feature type="region of interest" description="Disordered" evidence="1">
    <location>
        <begin position="184"/>
        <end position="222"/>
    </location>
</feature>
<feature type="region of interest" description="Disordered" evidence="1">
    <location>
        <begin position="508"/>
        <end position="532"/>
    </location>
</feature>
<sequence>MVLRRIVPQAAGACLAPLALLPCWDYAPQPNAFSLLFPRNLCVSLPNQSQAPASKHQSRFFSLGCLAASVACSVTGVTGSLQVTQMHASERTSLRCCLTLRDCDWRSGGALGEGRAGMRETSTVTRGIITARARAVTFARLYTKEEGEPELHLEIQRAGAAFHVNASYSCTRCSSVATLGVSTLSRSPPPPHFSHPSGGEEGCSGREDFPQRSPKPKGRYPSMLPAPAPARNYALGTQVTMPVAAGLISLRGGMGRFGTRLHPSSSAWDVAVPSEAGLALIVTLKDKYYKACTQENDMEIAPVLRNGDSYSTEMYLIQFEIHSLRNLDSICLPGAEAALSRRILNVTFLVLLVHVDTEDLLLDFPEDTSILHRAQVRYSIVSFIPWQFGPGQCEPHVAVAVTSVDPCGDIKDEMNFCVLGYVYYERIVTQQPHRDQILDGLPLPPGTCVTALFTQKSHYSPSADIADDVEVPARACSLARQSLQGLLVSGAVLRAGIWEPAAFVPSPLSSRSLPKSVSDREEGSAGGAQGSDQLSACLAPAVSATWRKASVRAGRIQQPFETFLLCITRKGVEKGERMEGYINESRCGRAEVTIQHIASFIPADTDLRWSNIWVLLKYPFKDSVSSNSGHQSSSGTVIDFFATSQKHLRRLLSHALLQKVKYFLPFCTAIGELLQGVAKVHNCEGHWQDQAVARSHFFVGKGLCVMQCKKRGQGTAVVLLPAPGLLSDSQGRLQQSVVETSTEQGTGDTHVHAFSTFLGDVVCSEYL</sequence>
<protein>
    <submittedName>
        <fullName evidence="2">Uncharacterized protein</fullName>
    </submittedName>
</protein>
<evidence type="ECO:0000256" key="1">
    <source>
        <dbReference type="SAM" id="MobiDB-lite"/>
    </source>
</evidence>